<keyword evidence="3" id="KW-1185">Reference proteome</keyword>
<feature type="compositionally biased region" description="Basic and acidic residues" evidence="1">
    <location>
        <begin position="154"/>
        <end position="181"/>
    </location>
</feature>
<dbReference type="Proteomes" id="UP001305414">
    <property type="component" value="Unassembled WGS sequence"/>
</dbReference>
<protein>
    <submittedName>
        <fullName evidence="2">Uncharacterized protein</fullName>
    </submittedName>
</protein>
<feature type="compositionally biased region" description="Basic and acidic residues" evidence="1">
    <location>
        <begin position="128"/>
        <end position="142"/>
    </location>
</feature>
<feature type="compositionally biased region" description="Polar residues" evidence="1">
    <location>
        <begin position="57"/>
        <end position="84"/>
    </location>
</feature>
<evidence type="ECO:0000313" key="2">
    <source>
        <dbReference type="EMBL" id="KAK5626707.1"/>
    </source>
</evidence>
<dbReference type="AlphaFoldDB" id="A0AAN7Z2G6"/>
<sequence length="181" mass="19448">MSASRNPESIQAGGEFHSRVTPSEPLTKGGHKPGVLVGNDRVPEFHAETYPAGTAPQEGTYQPHPSETETPAQAYGTTPNVADTLTGATSADMYTGMGKPIQGQYHREIVKPHGGHRKKERNGVMGRGGEEGVDSVRMKGADLPEGVYKGMRGKHTDEWPGAEERVPDKAYDDSQPSKKVV</sequence>
<feature type="region of interest" description="Disordered" evidence="1">
    <location>
        <begin position="109"/>
        <end position="181"/>
    </location>
</feature>
<dbReference type="EMBL" id="JAWHQM010000004">
    <property type="protein sequence ID" value="KAK5626707.1"/>
    <property type="molecule type" value="Genomic_DNA"/>
</dbReference>
<proteinExistence type="predicted"/>
<gene>
    <name evidence="2" type="ORF">RRF57_002422</name>
</gene>
<evidence type="ECO:0000256" key="1">
    <source>
        <dbReference type="SAM" id="MobiDB-lite"/>
    </source>
</evidence>
<reference evidence="2 3" key="1">
    <citation type="submission" date="2023-10" db="EMBL/GenBank/DDBJ databases">
        <title>Draft genome sequence of Xylaria bambusicola isolate GMP-LS, the root and basal stem rot pathogen of sugarcane in Indonesia.</title>
        <authorList>
            <person name="Selvaraj P."/>
            <person name="Muralishankar V."/>
            <person name="Muruganantham S."/>
            <person name="Sp S."/>
            <person name="Haryani S."/>
            <person name="Lau K.J.X."/>
            <person name="Naqvi N.I."/>
        </authorList>
    </citation>
    <scope>NUCLEOTIDE SEQUENCE [LARGE SCALE GENOMIC DNA]</scope>
    <source>
        <strain evidence="2">GMP-LS</strain>
    </source>
</reference>
<evidence type="ECO:0000313" key="3">
    <source>
        <dbReference type="Proteomes" id="UP001305414"/>
    </source>
</evidence>
<comment type="caution">
    <text evidence="2">The sequence shown here is derived from an EMBL/GenBank/DDBJ whole genome shotgun (WGS) entry which is preliminary data.</text>
</comment>
<feature type="region of interest" description="Disordered" evidence="1">
    <location>
        <begin position="1"/>
        <end position="84"/>
    </location>
</feature>
<accession>A0AAN7Z2G6</accession>
<organism evidence="2 3">
    <name type="scientific">Xylaria bambusicola</name>
    <dbReference type="NCBI Taxonomy" id="326684"/>
    <lineage>
        <taxon>Eukaryota</taxon>
        <taxon>Fungi</taxon>
        <taxon>Dikarya</taxon>
        <taxon>Ascomycota</taxon>
        <taxon>Pezizomycotina</taxon>
        <taxon>Sordariomycetes</taxon>
        <taxon>Xylariomycetidae</taxon>
        <taxon>Xylariales</taxon>
        <taxon>Xylariaceae</taxon>
        <taxon>Xylaria</taxon>
    </lineage>
</organism>
<name>A0AAN7Z2G6_9PEZI</name>